<name>A0A934US75_9BURK</name>
<dbReference type="Pfam" id="PF05532">
    <property type="entry name" value="CsbD"/>
    <property type="match status" value="1"/>
</dbReference>
<dbReference type="Gene3D" id="1.10.1470.10">
    <property type="entry name" value="YjbJ"/>
    <property type="match status" value="1"/>
</dbReference>
<dbReference type="EMBL" id="JAEDAO010000001">
    <property type="protein sequence ID" value="MBK0393262.1"/>
    <property type="molecule type" value="Genomic_DNA"/>
</dbReference>
<proteinExistence type="inferred from homology"/>
<protein>
    <submittedName>
        <fullName evidence="4">CsbD family protein</fullName>
    </submittedName>
</protein>
<dbReference type="RefSeq" id="WP_200788241.1">
    <property type="nucleotide sequence ID" value="NZ_JAEDAO010000001.1"/>
</dbReference>
<evidence type="ECO:0000259" key="3">
    <source>
        <dbReference type="Pfam" id="PF05532"/>
    </source>
</evidence>
<dbReference type="PANTHER" id="PTHR34977">
    <property type="entry name" value="UPF0337 PROTEIN YJBJ"/>
    <property type="match status" value="1"/>
</dbReference>
<evidence type="ECO:0000313" key="4">
    <source>
        <dbReference type="EMBL" id="MBK0393262.1"/>
    </source>
</evidence>
<feature type="domain" description="CsbD-like" evidence="3">
    <location>
        <begin position="4"/>
        <end position="55"/>
    </location>
</feature>
<feature type="compositionally biased region" description="Basic and acidic residues" evidence="2">
    <location>
        <begin position="25"/>
        <end position="61"/>
    </location>
</feature>
<dbReference type="Proteomes" id="UP000617041">
    <property type="component" value="Unassembled WGS sequence"/>
</dbReference>
<dbReference type="SUPFAM" id="SSF69047">
    <property type="entry name" value="Hypothetical protein YjbJ"/>
    <property type="match status" value="1"/>
</dbReference>
<evidence type="ECO:0000256" key="2">
    <source>
        <dbReference type="SAM" id="MobiDB-lite"/>
    </source>
</evidence>
<dbReference type="AlphaFoldDB" id="A0A934US75"/>
<comment type="similarity">
    <text evidence="1">Belongs to the UPF0337 (CsbD) family.</text>
</comment>
<dbReference type="PANTHER" id="PTHR34977:SF1">
    <property type="entry name" value="UPF0337 PROTEIN YJBJ"/>
    <property type="match status" value="1"/>
</dbReference>
<keyword evidence="5" id="KW-1185">Reference proteome</keyword>
<dbReference type="InterPro" id="IPR050423">
    <property type="entry name" value="UPF0337_stress_rsp"/>
</dbReference>
<evidence type="ECO:0000256" key="1">
    <source>
        <dbReference type="ARBA" id="ARBA00009129"/>
    </source>
</evidence>
<feature type="region of interest" description="Disordered" evidence="2">
    <location>
        <begin position="1"/>
        <end position="61"/>
    </location>
</feature>
<comment type="caution">
    <text evidence="4">The sequence shown here is derived from an EMBL/GenBank/DDBJ whole genome shotgun (WGS) entry which is preliminary data.</text>
</comment>
<gene>
    <name evidence="4" type="ORF">I8E28_11730</name>
</gene>
<sequence>MDKDQVKGKLKQATGEVKQHVGRATGDKDQELRGHAEEQEGKLQKKVGDVKDAADKIVRKP</sequence>
<organism evidence="4 5">
    <name type="scientific">Ramlibacter algicola</name>
    <dbReference type="NCBI Taxonomy" id="2795217"/>
    <lineage>
        <taxon>Bacteria</taxon>
        <taxon>Pseudomonadati</taxon>
        <taxon>Pseudomonadota</taxon>
        <taxon>Betaproteobacteria</taxon>
        <taxon>Burkholderiales</taxon>
        <taxon>Comamonadaceae</taxon>
        <taxon>Ramlibacter</taxon>
    </lineage>
</organism>
<accession>A0A934US75</accession>
<dbReference type="InterPro" id="IPR036629">
    <property type="entry name" value="YjbJ_sf"/>
</dbReference>
<dbReference type="InterPro" id="IPR008462">
    <property type="entry name" value="CsbD"/>
</dbReference>
<evidence type="ECO:0000313" key="5">
    <source>
        <dbReference type="Proteomes" id="UP000617041"/>
    </source>
</evidence>
<reference evidence="4" key="1">
    <citation type="submission" date="2020-12" db="EMBL/GenBank/DDBJ databases">
        <title>Ramlibacter sp. nov., isolated from a freshwater alga, Cryptomonas.</title>
        <authorList>
            <person name="Kim H.M."/>
            <person name="Jeon C.O."/>
        </authorList>
    </citation>
    <scope>NUCLEOTIDE SEQUENCE</scope>
    <source>
        <strain evidence="4">CrO1</strain>
    </source>
</reference>